<reference evidence="11 12" key="1">
    <citation type="submission" date="2015-01" db="EMBL/GenBank/DDBJ databases">
        <title>The Genome Sequence of Capronia semiimmersa CBS27337.</title>
        <authorList>
            <consortium name="The Broad Institute Genomics Platform"/>
            <person name="Cuomo C."/>
            <person name="de Hoog S."/>
            <person name="Gorbushina A."/>
            <person name="Stielow B."/>
            <person name="Teixiera M."/>
            <person name="Abouelleil A."/>
            <person name="Chapman S.B."/>
            <person name="Priest M."/>
            <person name="Young S.K."/>
            <person name="Wortman J."/>
            <person name="Nusbaum C."/>
            <person name="Birren B."/>
        </authorList>
    </citation>
    <scope>NUCLEOTIDE SEQUENCE [LARGE SCALE GENOMIC DNA]</scope>
    <source>
        <strain evidence="11 12">CBS 27337</strain>
    </source>
</reference>
<dbReference type="Gene3D" id="3.40.50.720">
    <property type="entry name" value="NAD(P)-binding Rossmann-like Domain"/>
    <property type="match status" value="1"/>
</dbReference>
<feature type="active site" evidence="8">
    <location>
        <position position="182"/>
    </location>
</feature>
<sequence>MGSLSNPVKTVGYIGLGKAGASMASNIPRAGFQLVVRDADPERETAFAQQNKNTSVAAPGPDGFKDVDVLVTMLPQGKVVREVVLGEGGIAKALKPGTIIIDTSSSSPYDTQSLGRDLAELGLHLVDSPVTQAHLHDTDTGDATLMVGSDSRDAVDRALPVLQAMAKYVFVMGGLGAGHVMKTLNNYTSAASIVALSDALVTGQKFGLDPVQMIDVLNVGTGRNFSTSDSYATDALPRRYASGFQLALLIKDIGIAKEVFEKTGFHTDLPDLIIRDFKDAAATLAPTADHTELLKRWEERAGVTLRTGEPDGSTVTALKK</sequence>
<evidence type="ECO:0000313" key="12">
    <source>
        <dbReference type="Proteomes" id="UP000054266"/>
    </source>
</evidence>
<accession>A0A0D2CW55</accession>
<dbReference type="GO" id="GO:0008442">
    <property type="term" value="F:3-hydroxyisobutyrate dehydrogenase activity"/>
    <property type="evidence" value="ECO:0007669"/>
    <property type="project" value="UniProtKB-EC"/>
</dbReference>
<dbReference type="PIRSF" id="PIRSF000103">
    <property type="entry name" value="HIBADH"/>
    <property type="match status" value="1"/>
</dbReference>
<evidence type="ECO:0000256" key="8">
    <source>
        <dbReference type="PIRSR" id="PIRSR000103-1"/>
    </source>
</evidence>
<dbReference type="InterPro" id="IPR006115">
    <property type="entry name" value="6PGDH_NADP-bd"/>
</dbReference>
<protein>
    <recommendedName>
        <fullName evidence="3">3-hydroxyisobutyrate dehydrogenase</fullName>
        <ecNumber evidence="3">1.1.1.31</ecNumber>
    </recommendedName>
</protein>
<dbReference type="InterPro" id="IPR036291">
    <property type="entry name" value="NAD(P)-bd_dom_sf"/>
</dbReference>
<evidence type="ECO:0000256" key="7">
    <source>
        <dbReference type="ARBA" id="ARBA00049197"/>
    </source>
</evidence>
<evidence type="ECO:0000256" key="6">
    <source>
        <dbReference type="ARBA" id="ARBA00023027"/>
    </source>
</evidence>
<comment type="similarity">
    <text evidence="2">Belongs to the HIBADH-related family. 3-hydroxyisobutyrate dehydrogenase subfamily.</text>
</comment>
<dbReference type="InterPro" id="IPR015815">
    <property type="entry name" value="HIBADH-related"/>
</dbReference>
<evidence type="ECO:0000259" key="10">
    <source>
        <dbReference type="Pfam" id="PF14833"/>
    </source>
</evidence>
<evidence type="ECO:0000256" key="2">
    <source>
        <dbReference type="ARBA" id="ARBA00006013"/>
    </source>
</evidence>
<dbReference type="Gene3D" id="1.10.1040.10">
    <property type="entry name" value="N-(1-d-carboxylethyl)-l-norvaline Dehydrogenase, domain 2"/>
    <property type="match status" value="1"/>
</dbReference>
<dbReference type="SUPFAM" id="SSF51735">
    <property type="entry name" value="NAD(P)-binding Rossmann-fold domains"/>
    <property type="match status" value="1"/>
</dbReference>
<comment type="pathway">
    <text evidence="1">Amino-acid degradation; L-valine degradation.</text>
</comment>
<dbReference type="AlphaFoldDB" id="A0A0D2CW55"/>
<dbReference type="InterPro" id="IPR008927">
    <property type="entry name" value="6-PGluconate_DH-like_C_sf"/>
</dbReference>
<dbReference type="STRING" id="5601.A0A0D2CW55"/>
<dbReference type="Proteomes" id="UP000054266">
    <property type="component" value="Unassembled WGS sequence"/>
</dbReference>
<evidence type="ECO:0000313" key="11">
    <source>
        <dbReference type="EMBL" id="KIW69391.1"/>
    </source>
</evidence>
<evidence type="ECO:0000259" key="9">
    <source>
        <dbReference type="Pfam" id="PF03446"/>
    </source>
</evidence>
<proteinExistence type="inferred from homology"/>
<dbReference type="Pfam" id="PF03446">
    <property type="entry name" value="NAD_binding_2"/>
    <property type="match status" value="1"/>
</dbReference>
<evidence type="ECO:0000256" key="1">
    <source>
        <dbReference type="ARBA" id="ARBA00005109"/>
    </source>
</evidence>
<keyword evidence="6" id="KW-0520">NAD</keyword>
<name>A0A0D2CW55_9EURO</name>
<dbReference type="GO" id="GO:0009083">
    <property type="term" value="P:branched-chain amino acid catabolic process"/>
    <property type="evidence" value="ECO:0007669"/>
    <property type="project" value="UniProtKB-KW"/>
</dbReference>
<dbReference type="Pfam" id="PF14833">
    <property type="entry name" value="NAD_binding_11"/>
    <property type="match status" value="1"/>
</dbReference>
<evidence type="ECO:0000256" key="4">
    <source>
        <dbReference type="ARBA" id="ARBA00022456"/>
    </source>
</evidence>
<gene>
    <name evidence="11" type="ORF">PV04_05270</name>
</gene>
<keyword evidence="12" id="KW-1185">Reference proteome</keyword>
<dbReference type="InterPro" id="IPR013328">
    <property type="entry name" value="6PGD_dom2"/>
</dbReference>
<dbReference type="PANTHER" id="PTHR22981">
    <property type="entry name" value="3-HYDROXYISOBUTYRATE DEHYDROGENASE-RELATED"/>
    <property type="match status" value="1"/>
</dbReference>
<keyword evidence="5" id="KW-0560">Oxidoreductase</keyword>
<feature type="domain" description="3-hydroxyisobutyrate dehydrogenase-like NAD-binding" evidence="10">
    <location>
        <begin position="176"/>
        <end position="295"/>
    </location>
</feature>
<dbReference type="EC" id="1.1.1.31" evidence="3"/>
<comment type="catalytic activity">
    <reaction evidence="7">
        <text>3-hydroxy-2-methylpropanoate + NAD(+) = 2-methyl-3-oxopropanoate + NADH + H(+)</text>
        <dbReference type="Rhea" id="RHEA:17681"/>
        <dbReference type="ChEBI" id="CHEBI:11805"/>
        <dbReference type="ChEBI" id="CHEBI:15378"/>
        <dbReference type="ChEBI" id="CHEBI:57540"/>
        <dbReference type="ChEBI" id="CHEBI:57700"/>
        <dbReference type="ChEBI" id="CHEBI:57945"/>
        <dbReference type="EC" id="1.1.1.31"/>
    </reaction>
</comment>
<dbReference type="PANTHER" id="PTHR22981:SF7">
    <property type="entry name" value="3-HYDROXYISOBUTYRATE DEHYDROGENASE, MITOCHONDRIAL"/>
    <property type="match status" value="1"/>
</dbReference>
<dbReference type="HOGENOM" id="CLU_035117_1_1_1"/>
<organism evidence="11 12">
    <name type="scientific">Phialophora macrospora</name>
    <dbReference type="NCBI Taxonomy" id="1851006"/>
    <lineage>
        <taxon>Eukaryota</taxon>
        <taxon>Fungi</taxon>
        <taxon>Dikarya</taxon>
        <taxon>Ascomycota</taxon>
        <taxon>Pezizomycotina</taxon>
        <taxon>Eurotiomycetes</taxon>
        <taxon>Chaetothyriomycetidae</taxon>
        <taxon>Chaetothyriales</taxon>
        <taxon>Herpotrichiellaceae</taxon>
        <taxon>Phialophora</taxon>
    </lineage>
</organism>
<keyword evidence="4" id="KW-0101">Branched-chain amino acid catabolism</keyword>
<dbReference type="EMBL" id="KN846958">
    <property type="protein sequence ID" value="KIW69391.1"/>
    <property type="molecule type" value="Genomic_DNA"/>
</dbReference>
<evidence type="ECO:0000256" key="5">
    <source>
        <dbReference type="ARBA" id="ARBA00023002"/>
    </source>
</evidence>
<dbReference type="SUPFAM" id="SSF48179">
    <property type="entry name" value="6-phosphogluconate dehydrogenase C-terminal domain-like"/>
    <property type="match status" value="1"/>
</dbReference>
<dbReference type="InterPro" id="IPR029154">
    <property type="entry name" value="HIBADH-like_NADP-bd"/>
</dbReference>
<feature type="domain" description="6-phosphogluconate dehydrogenase NADP-binding" evidence="9">
    <location>
        <begin position="10"/>
        <end position="173"/>
    </location>
</feature>
<dbReference type="GO" id="GO:0051287">
    <property type="term" value="F:NAD binding"/>
    <property type="evidence" value="ECO:0007669"/>
    <property type="project" value="InterPro"/>
</dbReference>
<dbReference type="GO" id="GO:0050661">
    <property type="term" value="F:NADP binding"/>
    <property type="evidence" value="ECO:0007669"/>
    <property type="project" value="InterPro"/>
</dbReference>
<evidence type="ECO:0000256" key="3">
    <source>
        <dbReference type="ARBA" id="ARBA00012991"/>
    </source>
</evidence>